<feature type="signal peptide" evidence="1">
    <location>
        <begin position="1"/>
        <end position="27"/>
    </location>
</feature>
<keyword evidence="1" id="KW-0732">Signal</keyword>
<keyword evidence="2" id="KW-0614">Plasmid</keyword>
<dbReference type="OrthoDB" id="8016391at2"/>
<gene>
    <name evidence="2" type="ORF">BB934_30305</name>
</gene>
<proteinExistence type="predicted"/>
<name>A0A1B2ERH5_9HYPH</name>
<dbReference type="RefSeq" id="WP_099513678.1">
    <property type="nucleotide sequence ID" value="NZ_CP016617.1"/>
</dbReference>
<evidence type="ECO:0000313" key="2">
    <source>
        <dbReference type="EMBL" id="ANY82570.1"/>
    </source>
</evidence>
<evidence type="ECO:0000256" key="1">
    <source>
        <dbReference type="SAM" id="SignalP"/>
    </source>
</evidence>
<sequence>MRFSTSIIQRAAIPVLAFLALTAGTQAQTLNGISIGEEIAAASRIAGKPTAKVAAGPHEAVTWRLPDGNKLALATHPGNGRIAYAEETWGGRPDGRPADFPGFKYGETTLADIRKHAESNGFAFVERLLDERPDGLRLFNSYEVEGRPGLVVTFVTKMSKTDAQRLKSKQDGVDINRSARLDSIILGDAGYLESIWGQAKLKGKKYKPIRWASIRP</sequence>
<dbReference type="KEGG" id="moc:BB934_30305"/>
<dbReference type="AlphaFoldDB" id="A0A1B2ERH5"/>
<protein>
    <submittedName>
        <fullName evidence="2">Uncharacterized protein</fullName>
    </submittedName>
</protein>
<geneLocation type="plasmid" evidence="2">
    <name>unnamed1</name>
</geneLocation>
<organism evidence="2">
    <name type="scientific">Microvirga ossetica</name>
    <dbReference type="NCBI Taxonomy" id="1882682"/>
    <lineage>
        <taxon>Bacteria</taxon>
        <taxon>Pseudomonadati</taxon>
        <taxon>Pseudomonadota</taxon>
        <taxon>Alphaproteobacteria</taxon>
        <taxon>Hyphomicrobiales</taxon>
        <taxon>Methylobacteriaceae</taxon>
        <taxon>Microvirga</taxon>
    </lineage>
</organism>
<accession>A0A1B2ERH5</accession>
<dbReference type="EMBL" id="CP016617">
    <property type="protein sequence ID" value="ANY82570.1"/>
    <property type="molecule type" value="Genomic_DNA"/>
</dbReference>
<reference evidence="2" key="1">
    <citation type="submission" date="2016-07" db="EMBL/GenBank/DDBJ databases">
        <title>Microvirga ossetica sp. nov. a new species of rhizobia isolated from root nodules of the legume species Vicia alpestris Steven originated from North Ossetia region in the Caucasus.</title>
        <authorList>
            <person name="Safronova V.I."/>
            <person name="Kuznetsova I.G."/>
            <person name="Sazanova A.L."/>
            <person name="Belimov A."/>
            <person name="Andronov E."/>
            <person name="Osledkin Y.S."/>
            <person name="Onishchuk O.P."/>
            <person name="Kurchak O.N."/>
            <person name="Shaposhnikov A.I."/>
            <person name="Willems A."/>
            <person name="Tikhonovich I.A."/>
        </authorList>
    </citation>
    <scope>NUCLEOTIDE SEQUENCE [LARGE SCALE GENOMIC DNA]</scope>
    <source>
        <strain evidence="2">V5/3M</strain>
        <plasmid evidence="2">unnamed1</plasmid>
    </source>
</reference>
<feature type="chain" id="PRO_5008536408" evidence="1">
    <location>
        <begin position="28"/>
        <end position="216"/>
    </location>
</feature>